<evidence type="ECO:0000256" key="1">
    <source>
        <dbReference type="ARBA" id="ARBA00004496"/>
    </source>
</evidence>
<dbReference type="Pfam" id="PF17187">
    <property type="entry name" value="Svf1_C"/>
    <property type="match status" value="1"/>
</dbReference>
<keyword evidence="3" id="KW-0963">Cytoplasm</keyword>
<dbReference type="STRING" id="914234.M2R3P0"/>
<evidence type="ECO:0008006" key="9">
    <source>
        <dbReference type="Google" id="ProtNLM"/>
    </source>
</evidence>
<dbReference type="InterPro" id="IPR051385">
    <property type="entry name" value="Ceramide-binding_SVF1"/>
</dbReference>
<dbReference type="InterPro" id="IPR033394">
    <property type="entry name" value="Svf1-like_C"/>
</dbReference>
<feature type="domain" description="Svf1-like N-terminal" evidence="5">
    <location>
        <begin position="50"/>
        <end position="221"/>
    </location>
</feature>
<evidence type="ECO:0000259" key="5">
    <source>
        <dbReference type="Pfam" id="PF08622"/>
    </source>
</evidence>
<comment type="similarity">
    <text evidence="2">Belongs to the SVF1 family.</text>
</comment>
<organism evidence="7 8">
    <name type="scientific">Ceriporiopsis subvermispora (strain B)</name>
    <name type="common">White-rot fungus</name>
    <name type="synonym">Gelatoporia subvermispora</name>
    <dbReference type="NCBI Taxonomy" id="914234"/>
    <lineage>
        <taxon>Eukaryota</taxon>
        <taxon>Fungi</taxon>
        <taxon>Dikarya</taxon>
        <taxon>Basidiomycota</taxon>
        <taxon>Agaricomycotina</taxon>
        <taxon>Agaricomycetes</taxon>
        <taxon>Polyporales</taxon>
        <taxon>Gelatoporiaceae</taxon>
        <taxon>Gelatoporia</taxon>
    </lineage>
</organism>
<evidence type="ECO:0000259" key="6">
    <source>
        <dbReference type="Pfam" id="PF17187"/>
    </source>
</evidence>
<gene>
    <name evidence="7" type="ORF">CERSUDRAFT_118094</name>
</gene>
<dbReference type="HOGENOM" id="CLU_030205_2_0_1"/>
<dbReference type="EMBL" id="KB445806">
    <property type="protein sequence ID" value="EMD33521.1"/>
    <property type="molecule type" value="Genomic_DNA"/>
</dbReference>
<dbReference type="PANTHER" id="PTHR47107:SF1">
    <property type="entry name" value="CERAMIDE-BINDING PROTEIN SVF1-RELATED"/>
    <property type="match status" value="1"/>
</dbReference>
<sequence length="425" mass="45513">MFSSFFSTSAPTDPHAPNFHPVSSGLQPSELFGELEPKDTEWACPGGFAVETQIFYTFLEDGTSLMCQVIHSSVGVWYPTIQFTCKIHNPNTGETAWKSVNVANFVTPPPGLDKRSSKADQFSITYKPSADASTPDGYTIRANLGDDLQISLDVTRTPDAPGFKVGKGPRGGFSDFGTDRANPEGYVVHRFWPRYHGKGMYIHKGKAITVNGPGMFVHAIQGMRPNLVAARWNFAHFQSDAHGGVSAIQMELTTTEAYGPKGAGSGFVTVNVGSLVLGGKLAAVTAETRYPNEPLPENAAVVSRAEHSKAAIDPDTGYKAPAELVFRWAAPSVVADAPGAVDATLTVDVGELDAPKGLIEKVDVLAEIPYVIKTMVNYVAGTKPYIYQWLNRATLNVTGPDALIPGLSGGLKVEGIVYNEATFIS</sequence>
<evidence type="ECO:0000256" key="2">
    <source>
        <dbReference type="ARBA" id="ARBA00009069"/>
    </source>
</evidence>
<dbReference type="SUPFAM" id="SSF159245">
    <property type="entry name" value="AttH-like"/>
    <property type="match status" value="1"/>
</dbReference>
<dbReference type="GO" id="GO:0006979">
    <property type="term" value="P:response to oxidative stress"/>
    <property type="evidence" value="ECO:0007669"/>
    <property type="project" value="InterPro"/>
</dbReference>
<evidence type="ECO:0000256" key="3">
    <source>
        <dbReference type="ARBA" id="ARBA00022490"/>
    </source>
</evidence>
<evidence type="ECO:0000313" key="7">
    <source>
        <dbReference type="EMBL" id="EMD33521.1"/>
    </source>
</evidence>
<dbReference type="GO" id="GO:0005737">
    <property type="term" value="C:cytoplasm"/>
    <property type="evidence" value="ECO:0007669"/>
    <property type="project" value="UniProtKB-SubCell"/>
</dbReference>
<comment type="subcellular location">
    <subcellularLocation>
        <location evidence="1">Cytoplasm</location>
    </subcellularLocation>
</comment>
<dbReference type="Proteomes" id="UP000016930">
    <property type="component" value="Unassembled WGS sequence"/>
</dbReference>
<name>M2R3P0_CERS8</name>
<protein>
    <recommendedName>
        <fullName evidence="9">Oxidative stress survival Svf1-like protein</fullName>
    </recommendedName>
</protein>
<dbReference type="PANTHER" id="PTHR47107">
    <property type="entry name" value="SVF1-LIKE PROTEIN YDR222W-RELATED"/>
    <property type="match status" value="1"/>
</dbReference>
<reference evidence="7 8" key="1">
    <citation type="journal article" date="2012" name="Proc. Natl. Acad. Sci. U.S.A.">
        <title>Comparative genomics of Ceriporiopsis subvermispora and Phanerochaete chrysosporium provide insight into selective ligninolysis.</title>
        <authorList>
            <person name="Fernandez-Fueyo E."/>
            <person name="Ruiz-Duenas F.J."/>
            <person name="Ferreira P."/>
            <person name="Floudas D."/>
            <person name="Hibbett D.S."/>
            <person name="Canessa P."/>
            <person name="Larrondo L.F."/>
            <person name="James T.Y."/>
            <person name="Seelenfreund D."/>
            <person name="Lobos S."/>
            <person name="Polanco R."/>
            <person name="Tello M."/>
            <person name="Honda Y."/>
            <person name="Watanabe T."/>
            <person name="Watanabe T."/>
            <person name="Ryu J.S."/>
            <person name="Kubicek C.P."/>
            <person name="Schmoll M."/>
            <person name="Gaskell J."/>
            <person name="Hammel K.E."/>
            <person name="St John F.J."/>
            <person name="Vanden Wymelenberg A."/>
            <person name="Sabat G."/>
            <person name="Splinter BonDurant S."/>
            <person name="Syed K."/>
            <person name="Yadav J.S."/>
            <person name="Doddapaneni H."/>
            <person name="Subramanian V."/>
            <person name="Lavin J.L."/>
            <person name="Oguiza J.A."/>
            <person name="Perez G."/>
            <person name="Pisabarro A.G."/>
            <person name="Ramirez L."/>
            <person name="Santoyo F."/>
            <person name="Master E."/>
            <person name="Coutinho P.M."/>
            <person name="Henrissat B."/>
            <person name="Lombard V."/>
            <person name="Magnuson J.K."/>
            <person name="Kuees U."/>
            <person name="Hori C."/>
            <person name="Igarashi K."/>
            <person name="Samejima M."/>
            <person name="Held B.W."/>
            <person name="Barry K.W."/>
            <person name="LaButti K.M."/>
            <person name="Lapidus A."/>
            <person name="Lindquist E.A."/>
            <person name="Lucas S.M."/>
            <person name="Riley R."/>
            <person name="Salamov A.A."/>
            <person name="Hoffmeister D."/>
            <person name="Schwenk D."/>
            <person name="Hadar Y."/>
            <person name="Yarden O."/>
            <person name="de Vries R.P."/>
            <person name="Wiebenga A."/>
            <person name="Stenlid J."/>
            <person name="Eastwood D."/>
            <person name="Grigoriev I.V."/>
            <person name="Berka R.M."/>
            <person name="Blanchette R.A."/>
            <person name="Kersten P."/>
            <person name="Martinez A.T."/>
            <person name="Vicuna R."/>
            <person name="Cullen D."/>
        </authorList>
    </citation>
    <scope>NUCLEOTIDE SEQUENCE [LARGE SCALE GENOMIC DNA]</scope>
    <source>
        <strain evidence="7 8">B</strain>
    </source>
</reference>
<dbReference type="Pfam" id="PF08622">
    <property type="entry name" value="Svf1"/>
    <property type="match status" value="1"/>
</dbReference>
<evidence type="ECO:0000313" key="8">
    <source>
        <dbReference type="Proteomes" id="UP000016930"/>
    </source>
</evidence>
<proteinExistence type="inferred from homology"/>
<keyword evidence="8" id="KW-1185">Reference proteome</keyword>
<feature type="compositionally biased region" description="Polar residues" evidence="4">
    <location>
        <begin position="1"/>
        <end position="11"/>
    </location>
</feature>
<dbReference type="AlphaFoldDB" id="M2R3P0"/>
<accession>M2R3P0</accession>
<dbReference type="InterPro" id="IPR013931">
    <property type="entry name" value="Svf1-like_N"/>
</dbReference>
<feature type="region of interest" description="Disordered" evidence="4">
    <location>
        <begin position="1"/>
        <end position="20"/>
    </location>
</feature>
<dbReference type="OrthoDB" id="2590239at2759"/>
<feature type="domain" description="Svf1-like C-terminal" evidence="6">
    <location>
        <begin position="223"/>
        <end position="425"/>
    </location>
</feature>
<evidence type="ECO:0000256" key="4">
    <source>
        <dbReference type="SAM" id="MobiDB-lite"/>
    </source>
</evidence>